<accession>A0A1F5SWQ1</accession>
<dbReference type="AlphaFoldDB" id="A0A1F5SWQ1"/>
<sequence length="136" mass="16144">MSFFQNIIMQIYKDSSRPLVSKLEYAMLILSRHQAQKTPVKTFPRKWHQDALRKTLYFVTQAKLAHDNSMHYDFGKALYWLKEIEFAFDSISKEDYPEIKLELRNIATILDQLPESMLTNSVRQLARLLKDNHHTN</sequence>
<gene>
    <name evidence="1" type="ORF">A2478_00325</name>
</gene>
<evidence type="ECO:0000313" key="2">
    <source>
        <dbReference type="Proteomes" id="UP000179001"/>
    </source>
</evidence>
<dbReference type="EMBL" id="MFGJ01000008">
    <property type="protein sequence ID" value="OGF30883.1"/>
    <property type="molecule type" value="Genomic_DNA"/>
</dbReference>
<evidence type="ECO:0000313" key="1">
    <source>
        <dbReference type="EMBL" id="OGF30883.1"/>
    </source>
</evidence>
<name>A0A1F5SWQ1_9BACT</name>
<dbReference type="Proteomes" id="UP000179001">
    <property type="component" value="Unassembled WGS sequence"/>
</dbReference>
<organism evidence="1 2">
    <name type="scientific">Candidatus Falkowbacteria bacterium RIFOXYC2_FULL_36_12</name>
    <dbReference type="NCBI Taxonomy" id="1798002"/>
    <lineage>
        <taxon>Bacteria</taxon>
        <taxon>Candidatus Falkowiibacteriota</taxon>
    </lineage>
</organism>
<protein>
    <submittedName>
        <fullName evidence="1">Uncharacterized protein</fullName>
    </submittedName>
</protein>
<reference evidence="1 2" key="1">
    <citation type="journal article" date="2016" name="Nat. Commun.">
        <title>Thousands of microbial genomes shed light on interconnected biogeochemical processes in an aquifer system.</title>
        <authorList>
            <person name="Anantharaman K."/>
            <person name="Brown C.T."/>
            <person name="Hug L.A."/>
            <person name="Sharon I."/>
            <person name="Castelle C.J."/>
            <person name="Probst A.J."/>
            <person name="Thomas B.C."/>
            <person name="Singh A."/>
            <person name="Wilkins M.J."/>
            <person name="Karaoz U."/>
            <person name="Brodie E.L."/>
            <person name="Williams K.H."/>
            <person name="Hubbard S.S."/>
            <person name="Banfield J.F."/>
        </authorList>
    </citation>
    <scope>NUCLEOTIDE SEQUENCE [LARGE SCALE GENOMIC DNA]</scope>
</reference>
<comment type="caution">
    <text evidence="1">The sequence shown here is derived from an EMBL/GenBank/DDBJ whole genome shotgun (WGS) entry which is preliminary data.</text>
</comment>
<proteinExistence type="predicted"/>